<evidence type="ECO:0008006" key="4">
    <source>
        <dbReference type="Google" id="ProtNLM"/>
    </source>
</evidence>
<keyword evidence="1" id="KW-0812">Transmembrane</keyword>
<feature type="transmembrane region" description="Helical" evidence="1">
    <location>
        <begin position="21"/>
        <end position="41"/>
    </location>
</feature>
<feature type="transmembrane region" description="Helical" evidence="1">
    <location>
        <begin position="225"/>
        <end position="242"/>
    </location>
</feature>
<feature type="transmembrane region" description="Helical" evidence="1">
    <location>
        <begin position="87"/>
        <end position="105"/>
    </location>
</feature>
<feature type="transmembrane region" description="Helical" evidence="1">
    <location>
        <begin position="353"/>
        <end position="371"/>
    </location>
</feature>
<dbReference type="EMBL" id="CP011859">
    <property type="protein sequence ID" value="AQY22326.1"/>
    <property type="molecule type" value="Genomic_DNA"/>
</dbReference>
<name>A0A1S7DT84_RIEAN</name>
<evidence type="ECO:0000313" key="2">
    <source>
        <dbReference type="EMBL" id="AQY22326.1"/>
    </source>
</evidence>
<accession>A0A1S7DT84</accession>
<dbReference type="Proteomes" id="UP000189883">
    <property type="component" value="Chromosome"/>
</dbReference>
<keyword evidence="1" id="KW-1133">Transmembrane helix</keyword>
<feature type="transmembrane region" description="Helical" evidence="1">
    <location>
        <begin position="203"/>
        <end position="219"/>
    </location>
</feature>
<feature type="transmembrane region" description="Helical" evidence="1">
    <location>
        <begin position="254"/>
        <end position="284"/>
    </location>
</feature>
<organism evidence="2 3">
    <name type="scientific">Riemerella anatipestifer</name>
    <name type="common">Moraxella anatipestifer</name>
    <dbReference type="NCBI Taxonomy" id="34085"/>
    <lineage>
        <taxon>Bacteria</taxon>
        <taxon>Pseudomonadati</taxon>
        <taxon>Bacteroidota</taxon>
        <taxon>Flavobacteriia</taxon>
        <taxon>Flavobacteriales</taxon>
        <taxon>Weeksellaceae</taxon>
        <taxon>Riemerella</taxon>
    </lineage>
</organism>
<protein>
    <recommendedName>
        <fullName evidence="4">Glycosyltransferase RgtA/B/C/D-like domain-containing protein</fullName>
    </recommendedName>
</protein>
<feature type="transmembrane region" description="Helical" evidence="1">
    <location>
        <begin position="290"/>
        <end position="312"/>
    </location>
</feature>
<feature type="transmembrane region" description="Helical" evidence="1">
    <location>
        <begin position="383"/>
        <end position="405"/>
    </location>
</feature>
<feature type="transmembrane region" description="Helical" evidence="1">
    <location>
        <begin position="170"/>
        <end position="191"/>
    </location>
</feature>
<keyword evidence="1" id="KW-0472">Membrane</keyword>
<feature type="transmembrane region" description="Helical" evidence="1">
    <location>
        <begin position="426"/>
        <end position="445"/>
    </location>
</feature>
<reference evidence="2 3" key="1">
    <citation type="submission" date="2015-06" db="EMBL/GenBank/DDBJ databases">
        <title>R. anatipestifer strain HXb2 is the most virulent strain so far, and the genome sequence would help us uncover the pathogenesis.</title>
        <authorList>
            <person name="Hu Q."/>
            <person name="Qi J."/>
            <person name="Bo H."/>
            <person name="Liu G."/>
            <person name="Tao M."/>
            <person name="Ding Y."/>
            <person name="Xue Y."/>
        </authorList>
    </citation>
    <scope>NUCLEOTIDE SEQUENCE [LARGE SCALE GENOMIC DNA]</scope>
    <source>
        <strain evidence="2 3">HXb2</strain>
    </source>
</reference>
<evidence type="ECO:0000313" key="3">
    <source>
        <dbReference type="Proteomes" id="UP000189883"/>
    </source>
</evidence>
<feature type="transmembrane region" description="Helical" evidence="1">
    <location>
        <begin position="61"/>
        <end position="80"/>
    </location>
</feature>
<dbReference type="RefSeq" id="WP_252563984.1">
    <property type="nucleotide sequence ID" value="NZ_CP011859.1"/>
</dbReference>
<sequence length="449" mass="52184">MITFFKDTVKNTPIKKISILILGWVIMLFLNFFLTNNGYFTGVRITFPMSVVYFSEFHLEGILFSCLFLILGLVGFFNYYKLSDLGLVIFYFGLITLGNLSQGTLHNSFLRPFLDTDFQYYHDAISIKDGLDFLKSFNNTQETLTMHAKTHPPFVVWFHFIIWEWFKSPLILSFTFSFLSMCAVFPLIRILEVLCVPKTNKNLIVLTFACLPAINIYSIVSIDGIFLTFSLIFLLGIIRLIKEKSITYKNTLPIILGITLTNALSFSGTFFWAFFFFISFYYILKHKEYFLLKAFIISIISFGIIMLTWYFFIDYNHIKAFFTASHSENPNGFMGFHQPLVYFFTRLEDISEILLFSSFSFFALMLSINFWKTIVSQELSGVIFIALFTLLLMFATGAYGTGETARACMYIYPYLTLTLIYKKEKVVQNIFLIALLQTFAMQLIGDYFW</sequence>
<gene>
    <name evidence="2" type="ORF">AB406_1380</name>
</gene>
<evidence type="ECO:0000256" key="1">
    <source>
        <dbReference type="SAM" id="Phobius"/>
    </source>
</evidence>
<dbReference type="AlphaFoldDB" id="A0A1S7DT84"/>
<proteinExistence type="predicted"/>